<comment type="caution">
    <text evidence="2">The sequence shown here is derived from an EMBL/GenBank/DDBJ whole genome shotgun (WGS) entry which is preliminary data.</text>
</comment>
<protein>
    <submittedName>
        <fullName evidence="2">Reverse transcriptase domain-containing protein</fullName>
    </submittedName>
</protein>
<keyword evidence="2" id="KW-0695">RNA-directed DNA polymerase</keyword>
<dbReference type="Pfam" id="PF19259">
    <property type="entry name" value="Ty3_capsid"/>
    <property type="match status" value="1"/>
</dbReference>
<reference evidence="2" key="1">
    <citation type="journal article" date="2022" name="Int. J. Mol. Sci.">
        <title>Draft Genome of Tanacetum Coccineum: Genomic Comparison of Closely Related Tanacetum-Family Plants.</title>
        <authorList>
            <person name="Yamashiro T."/>
            <person name="Shiraishi A."/>
            <person name="Nakayama K."/>
            <person name="Satake H."/>
        </authorList>
    </citation>
    <scope>NUCLEOTIDE SEQUENCE</scope>
</reference>
<evidence type="ECO:0000259" key="1">
    <source>
        <dbReference type="Pfam" id="PF19259"/>
    </source>
</evidence>
<evidence type="ECO:0000313" key="2">
    <source>
        <dbReference type="EMBL" id="GJS90607.1"/>
    </source>
</evidence>
<accession>A0ABQ4ZN66</accession>
<gene>
    <name evidence="2" type="ORF">Tco_0773243</name>
</gene>
<dbReference type="InterPro" id="IPR045358">
    <property type="entry name" value="Ty3_capsid"/>
</dbReference>
<keyword evidence="3" id="KW-1185">Reference proteome</keyword>
<dbReference type="Proteomes" id="UP001151760">
    <property type="component" value="Unassembled WGS sequence"/>
</dbReference>
<feature type="domain" description="Ty3 transposon capsid-like protein" evidence="1">
    <location>
        <begin position="57"/>
        <end position="224"/>
    </location>
</feature>
<evidence type="ECO:0000313" key="3">
    <source>
        <dbReference type="Proteomes" id="UP001151760"/>
    </source>
</evidence>
<keyword evidence="2" id="KW-0808">Transferase</keyword>
<dbReference type="EMBL" id="BQNB010011441">
    <property type="protein sequence ID" value="GJS90607.1"/>
    <property type="molecule type" value="Genomic_DNA"/>
</dbReference>
<name>A0ABQ4ZN66_9ASTR</name>
<keyword evidence="2" id="KW-0548">Nucleotidyltransferase</keyword>
<reference evidence="2" key="2">
    <citation type="submission" date="2022-01" db="EMBL/GenBank/DDBJ databases">
        <authorList>
            <person name="Yamashiro T."/>
            <person name="Shiraishi A."/>
            <person name="Satake H."/>
            <person name="Nakayama K."/>
        </authorList>
    </citation>
    <scope>NUCLEOTIDE SEQUENCE</scope>
</reference>
<sequence length="232" mass="26223">MNHAAQKIEKESIKRLVEKRVAKTIEEYKKSRANLDSAGSLGGNPGNAGGTMNVHGCSHKTFMNGKPHTFNGTEGVVGLRRWIEKVEQVFETCKCAEEDKVMFAASTFEGRALTWWNGNVHTLGLVNANHIPWTEFKTMMTTEYCPPTEIQRMEQELWTLTLKGDDIKAYNNRFHELALMCPELVPTKKKKIERYTRGFPERIKGNITSSKPATLHDAINMARELVEQAVQG</sequence>
<organism evidence="2 3">
    <name type="scientific">Tanacetum coccineum</name>
    <dbReference type="NCBI Taxonomy" id="301880"/>
    <lineage>
        <taxon>Eukaryota</taxon>
        <taxon>Viridiplantae</taxon>
        <taxon>Streptophyta</taxon>
        <taxon>Embryophyta</taxon>
        <taxon>Tracheophyta</taxon>
        <taxon>Spermatophyta</taxon>
        <taxon>Magnoliopsida</taxon>
        <taxon>eudicotyledons</taxon>
        <taxon>Gunneridae</taxon>
        <taxon>Pentapetalae</taxon>
        <taxon>asterids</taxon>
        <taxon>campanulids</taxon>
        <taxon>Asterales</taxon>
        <taxon>Asteraceae</taxon>
        <taxon>Asteroideae</taxon>
        <taxon>Anthemideae</taxon>
        <taxon>Anthemidinae</taxon>
        <taxon>Tanacetum</taxon>
    </lineage>
</organism>
<dbReference type="GO" id="GO:0003964">
    <property type="term" value="F:RNA-directed DNA polymerase activity"/>
    <property type="evidence" value="ECO:0007669"/>
    <property type="project" value="UniProtKB-KW"/>
</dbReference>
<proteinExistence type="predicted"/>